<gene>
    <name evidence="1" type="ORF">ACFO3E_08730</name>
</gene>
<name>A0ABV9F068_9SPHN</name>
<proteinExistence type="predicted"/>
<evidence type="ECO:0008006" key="3">
    <source>
        <dbReference type="Google" id="ProtNLM"/>
    </source>
</evidence>
<evidence type="ECO:0000313" key="2">
    <source>
        <dbReference type="Proteomes" id="UP001595957"/>
    </source>
</evidence>
<dbReference type="RefSeq" id="WP_380803838.1">
    <property type="nucleotide sequence ID" value="NZ_JBHSFZ010000013.1"/>
</dbReference>
<reference evidence="2" key="1">
    <citation type="journal article" date="2019" name="Int. J. Syst. Evol. Microbiol.">
        <title>The Global Catalogue of Microorganisms (GCM) 10K type strain sequencing project: providing services to taxonomists for standard genome sequencing and annotation.</title>
        <authorList>
            <consortium name="The Broad Institute Genomics Platform"/>
            <consortium name="The Broad Institute Genome Sequencing Center for Infectious Disease"/>
            <person name="Wu L."/>
            <person name="Ma J."/>
        </authorList>
    </citation>
    <scope>NUCLEOTIDE SEQUENCE [LARGE SCALE GENOMIC DNA]</scope>
    <source>
        <strain evidence="2">NBRC 103632</strain>
    </source>
</reference>
<sequence length="180" mass="20310">MAELMLPREAAAYMCMTGNELEIYRRSWMIVCVRIGRKIRYRKGDCDAFLWFHKRKSSEGTIPANPHRTATAKLPDASKRAPLMRPEPNPENEDPLFAGILKSADLVRYIAQNAECYPIDAFSAATWAQMLSEVAGEADKIIGLCGVTNLEAHHEDVWGIIGQDRNDLRIDYRPYGDSHG</sequence>
<protein>
    <recommendedName>
        <fullName evidence="3">DNA-binding protein</fullName>
    </recommendedName>
</protein>
<keyword evidence="2" id="KW-1185">Reference proteome</keyword>
<organism evidence="1 2">
    <name type="scientific">Sphingobium tyrosinilyticum</name>
    <dbReference type="NCBI Taxonomy" id="2715436"/>
    <lineage>
        <taxon>Bacteria</taxon>
        <taxon>Pseudomonadati</taxon>
        <taxon>Pseudomonadota</taxon>
        <taxon>Alphaproteobacteria</taxon>
        <taxon>Sphingomonadales</taxon>
        <taxon>Sphingomonadaceae</taxon>
        <taxon>Sphingobium</taxon>
    </lineage>
</organism>
<evidence type="ECO:0000313" key="1">
    <source>
        <dbReference type="EMBL" id="MFC4594277.1"/>
    </source>
</evidence>
<dbReference type="EMBL" id="JBHSFZ010000013">
    <property type="protein sequence ID" value="MFC4594277.1"/>
    <property type="molecule type" value="Genomic_DNA"/>
</dbReference>
<accession>A0ABV9F068</accession>
<dbReference type="Proteomes" id="UP001595957">
    <property type="component" value="Unassembled WGS sequence"/>
</dbReference>
<comment type="caution">
    <text evidence="1">The sequence shown here is derived from an EMBL/GenBank/DDBJ whole genome shotgun (WGS) entry which is preliminary data.</text>
</comment>